<proteinExistence type="predicted"/>
<dbReference type="InterPro" id="IPR027417">
    <property type="entry name" value="P-loop_NTPase"/>
</dbReference>
<reference evidence="1 2" key="1">
    <citation type="submission" date="2013-08" db="EMBL/GenBank/DDBJ databases">
        <title>Genome sequencing of Lysobacter.</title>
        <authorList>
            <person name="Zhang S."/>
            <person name="Wang G."/>
        </authorList>
    </citation>
    <scope>NUCLEOTIDE SEQUENCE [LARGE SCALE GENOMIC DNA]</scope>
    <source>
        <strain evidence="1 2">GH1-9</strain>
    </source>
</reference>
<keyword evidence="1" id="KW-0808">Transferase</keyword>
<name>A0A0A0EXH3_9GAMM</name>
<dbReference type="EMBL" id="AVPU01000010">
    <property type="protein sequence ID" value="KGM54788.1"/>
    <property type="molecule type" value="Genomic_DNA"/>
</dbReference>
<accession>A0A0A0EXH3</accession>
<dbReference type="GO" id="GO:0016301">
    <property type="term" value="F:kinase activity"/>
    <property type="evidence" value="ECO:0007669"/>
    <property type="project" value="UniProtKB-KW"/>
</dbReference>
<keyword evidence="2" id="KW-1185">Reference proteome</keyword>
<dbReference type="eggNOG" id="COG0563">
    <property type="taxonomic scope" value="Bacteria"/>
</dbReference>
<evidence type="ECO:0000313" key="2">
    <source>
        <dbReference type="Proteomes" id="UP000029998"/>
    </source>
</evidence>
<gene>
    <name evidence="1" type="ORF">N800_02695</name>
</gene>
<protein>
    <submittedName>
        <fullName evidence="1">Shikimate kinase</fullName>
    </submittedName>
</protein>
<dbReference type="PANTHER" id="PTHR37816">
    <property type="entry name" value="YALI0E33011P"/>
    <property type="match status" value="1"/>
</dbReference>
<dbReference type="Proteomes" id="UP000029998">
    <property type="component" value="Unassembled WGS sequence"/>
</dbReference>
<dbReference type="Gene3D" id="3.40.50.300">
    <property type="entry name" value="P-loop containing nucleotide triphosphate hydrolases"/>
    <property type="match status" value="1"/>
</dbReference>
<organism evidence="1 2">
    <name type="scientific">Lysobacter daejeonensis GH1-9</name>
    <dbReference type="NCBI Taxonomy" id="1385517"/>
    <lineage>
        <taxon>Bacteria</taxon>
        <taxon>Pseudomonadati</taxon>
        <taxon>Pseudomonadota</taxon>
        <taxon>Gammaproteobacteria</taxon>
        <taxon>Lysobacterales</taxon>
        <taxon>Lysobacteraceae</taxon>
        <taxon>Aerolutibacter</taxon>
    </lineage>
</organism>
<dbReference type="PANTHER" id="PTHR37816:SF1">
    <property type="entry name" value="TOXIN"/>
    <property type="match status" value="1"/>
</dbReference>
<dbReference type="RefSeq" id="WP_036136667.1">
    <property type="nucleotide sequence ID" value="NZ_AVPU01000010.1"/>
</dbReference>
<sequence length="162" mass="17671">MQRIVIIGNSGSGKSTHAKALAARHGLAHLDLDSIAWASSTPPARRALAESAVAIADFQAQHPGWVMEGCYADLAALALARATRLVFLNPGIEACVANCRARPWEPHKYSSPAAQDRNLAMLIAWVRGYATRDDEFSLRRHRELFDGFSGDKDELVRLPPLA</sequence>
<dbReference type="OrthoDB" id="5296079at2"/>
<comment type="caution">
    <text evidence="1">The sequence shown here is derived from an EMBL/GenBank/DDBJ whole genome shotgun (WGS) entry which is preliminary data.</text>
</comment>
<keyword evidence="1" id="KW-0418">Kinase</keyword>
<evidence type="ECO:0000313" key="1">
    <source>
        <dbReference type="EMBL" id="KGM54788.1"/>
    </source>
</evidence>
<dbReference type="InterPro" id="IPR052922">
    <property type="entry name" value="Cytidylate_Kinase-2"/>
</dbReference>
<dbReference type="SUPFAM" id="SSF52540">
    <property type="entry name" value="P-loop containing nucleoside triphosphate hydrolases"/>
    <property type="match status" value="1"/>
</dbReference>
<dbReference type="STRING" id="1385517.N800_02695"/>
<dbReference type="AlphaFoldDB" id="A0A0A0EXH3"/>